<sequence length="162" mass="17628">MGNGRKAIQSLIFSVLLVVLALPALAGGVCRDDQVALRGDWGQARFTVELADDAPSRAKGLMNRDSLARSAGMLFVYPAPKRVGFWMKDTLIPLDMIFMDETGTVTRIHQNAQPHDLRPKMGGDAIQFVLEINGGMARQLGIAEGSQMRHPSVDPDLAAWPC</sequence>
<proteinExistence type="predicted"/>
<dbReference type="InterPro" id="IPR003795">
    <property type="entry name" value="DUF192"/>
</dbReference>
<dbReference type="Pfam" id="PF02643">
    <property type="entry name" value="DUF192"/>
    <property type="match status" value="1"/>
</dbReference>
<dbReference type="InterPro" id="IPR038695">
    <property type="entry name" value="Saro_0823-like_sf"/>
</dbReference>
<dbReference type="PANTHER" id="PTHR37953">
    <property type="entry name" value="UPF0127 PROTEIN MJ1496"/>
    <property type="match status" value="1"/>
</dbReference>
<protein>
    <recommendedName>
        <fullName evidence="4">ACR</fullName>
    </recommendedName>
</protein>
<keyword evidence="1" id="KW-0732">Signal</keyword>
<reference evidence="2 3" key="1">
    <citation type="submission" date="2017-03" db="EMBL/GenBank/DDBJ databases">
        <authorList>
            <person name="Afonso C.L."/>
            <person name="Miller P.J."/>
            <person name="Scott M.A."/>
            <person name="Spackman E."/>
            <person name="Goraichik I."/>
            <person name="Dimitrov K.M."/>
            <person name="Suarez D.L."/>
            <person name="Swayne D.E."/>
        </authorList>
    </citation>
    <scope>NUCLEOTIDE SEQUENCE [LARGE SCALE GENOMIC DNA]</scope>
    <source>
        <strain evidence="2 3">CECT 8110</strain>
    </source>
</reference>
<dbReference type="EMBL" id="FWFU01000003">
    <property type="protein sequence ID" value="SLN43275.1"/>
    <property type="molecule type" value="Genomic_DNA"/>
</dbReference>
<dbReference type="OrthoDB" id="9808290at2"/>
<gene>
    <name evidence="2" type="ORF">ROH8110_02233</name>
</gene>
<accession>A0A1X6Z802</accession>
<evidence type="ECO:0000256" key="1">
    <source>
        <dbReference type="SAM" id="SignalP"/>
    </source>
</evidence>
<feature type="signal peptide" evidence="1">
    <location>
        <begin position="1"/>
        <end position="26"/>
    </location>
</feature>
<name>A0A1X6Z802_9RHOB</name>
<organism evidence="2 3">
    <name type="scientific">Roseovarius halotolerans</name>
    <dbReference type="NCBI Taxonomy" id="505353"/>
    <lineage>
        <taxon>Bacteria</taxon>
        <taxon>Pseudomonadati</taxon>
        <taxon>Pseudomonadota</taxon>
        <taxon>Alphaproteobacteria</taxon>
        <taxon>Rhodobacterales</taxon>
        <taxon>Roseobacteraceae</taxon>
        <taxon>Roseovarius</taxon>
    </lineage>
</organism>
<evidence type="ECO:0000313" key="3">
    <source>
        <dbReference type="Proteomes" id="UP000193207"/>
    </source>
</evidence>
<keyword evidence="3" id="KW-1185">Reference proteome</keyword>
<feature type="chain" id="PRO_5012326821" description="ACR" evidence="1">
    <location>
        <begin position="27"/>
        <end position="162"/>
    </location>
</feature>
<evidence type="ECO:0000313" key="2">
    <source>
        <dbReference type="EMBL" id="SLN43275.1"/>
    </source>
</evidence>
<dbReference type="Gene3D" id="2.60.120.1140">
    <property type="entry name" value="Protein of unknown function DUF192"/>
    <property type="match status" value="1"/>
</dbReference>
<dbReference type="Proteomes" id="UP000193207">
    <property type="component" value="Unassembled WGS sequence"/>
</dbReference>
<dbReference type="RefSeq" id="WP_085817878.1">
    <property type="nucleotide sequence ID" value="NZ_FWFU01000003.1"/>
</dbReference>
<evidence type="ECO:0008006" key="4">
    <source>
        <dbReference type="Google" id="ProtNLM"/>
    </source>
</evidence>
<dbReference type="PANTHER" id="PTHR37953:SF1">
    <property type="entry name" value="UPF0127 PROTEIN MJ1496"/>
    <property type="match status" value="1"/>
</dbReference>
<dbReference type="AlphaFoldDB" id="A0A1X6Z802"/>